<feature type="compositionally biased region" description="Acidic residues" evidence="1">
    <location>
        <begin position="54"/>
        <end position="74"/>
    </location>
</feature>
<feature type="compositionally biased region" description="Basic and acidic residues" evidence="1">
    <location>
        <begin position="9"/>
        <end position="20"/>
    </location>
</feature>
<gene>
    <name evidence="2" type="ORF">SKAU_G00271720</name>
</gene>
<keyword evidence="3" id="KW-1185">Reference proteome</keyword>
<evidence type="ECO:0000256" key="1">
    <source>
        <dbReference type="SAM" id="MobiDB-lite"/>
    </source>
</evidence>
<sequence>MPKRSKGGKNNEDAPVEVKRRSARLIVTKSNSTQPEPVPKVCTAKSKKPKEVSGAEEEAPATEEEPEQKDEEAE</sequence>
<evidence type="ECO:0000313" key="3">
    <source>
        <dbReference type="Proteomes" id="UP001152622"/>
    </source>
</evidence>
<protein>
    <submittedName>
        <fullName evidence="2">Uncharacterized protein</fullName>
    </submittedName>
</protein>
<dbReference type="AlphaFoldDB" id="A0A9Q1INM5"/>
<evidence type="ECO:0000313" key="2">
    <source>
        <dbReference type="EMBL" id="KAJ8348583.1"/>
    </source>
</evidence>
<feature type="region of interest" description="Disordered" evidence="1">
    <location>
        <begin position="1"/>
        <end position="74"/>
    </location>
</feature>
<dbReference type="EMBL" id="JAINUF010000010">
    <property type="protein sequence ID" value="KAJ8348583.1"/>
    <property type="molecule type" value="Genomic_DNA"/>
</dbReference>
<reference evidence="2" key="1">
    <citation type="journal article" date="2023" name="Science">
        <title>Genome structures resolve the early diversification of teleost fishes.</title>
        <authorList>
            <person name="Parey E."/>
            <person name="Louis A."/>
            <person name="Montfort J."/>
            <person name="Bouchez O."/>
            <person name="Roques C."/>
            <person name="Iampietro C."/>
            <person name="Lluch J."/>
            <person name="Castinel A."/>
            <person name="Donnadieu C."/>
            <person name="Desvignes T."/>
            <person name="Floi Bucao C."/>
            <person name="Jouanno E."/>
            <person name="Wen M."/>
            <person name="Mejri S."/>
            <person name="Dirks R."/>
            <person name="Jansen H."/>
            <person name="Henkel C."/>
            <person name="Chen W.J."/>
            <person name="Zahm M."/>
            <person name="Cabau C."/>
            <person name="Klopp C."/>
            <person name="Thompson A.W."/>
            <person name="Robinson-Rechavi M."/>
            <person name="Braasch I."/>
            <person name="Lecointre G."/>
            <person name="Bobe J."/>
            <person name="Postlethwait J.H."/>
            <person name="Berthelot C."/>
            <person name="Roest Crollius H."/>
            <person name="Guiguen Y."/>
        </authorList>
    </citation>
    <scope>NUCLEOTIDE SEQUENCE</scope>
    <source>
        <strain evidence="2">WJC10195</strain>
    </source>
</reference>
<dbReference type="Proteomes" id="UP001152622">
    <property type="component" value="Chromosome 10"/>
</dbReference>
<proteinExistence type="predicted"/>
<comment type="caution">
    <text evidence="2">The sequence shown here is derived from an EMBL/GenBank/DDBJ whole genome shotgun (WGS) entry which is preliminary data.</text>
</comment>
<accession>A0A9Q1INM5</accession>
<organism evidence="2 3">
    <name type="scientific">Synaphobranchus kaupii</name>
    <name type="common">Kaup's arrowtooth eel</name>
    <dbReference type="NCBI Taxonomy" id="118154"/>
    <lineage>
        <taxon>Eukaryota</taxon>
        <taxon>Metazoa</taxon>
        <taxon>Chordata</taxon>
        <taxon>Craniata</taxon>
        <taxon>Vertebrata</taxon>
        <taxon>Euteleostomi</taxon>
        <taxon>Actinopterygii</taxon>
        <taxon>Neopterygii</taxon>
        <taxon>Teleostei</taxon>
        <taxon>Anguilliformes</taxon>
        <taxon>Synaphobranchidae</taxon>
        <taxon>Synaphobranchus</taxon>
    </lineage>
</organism>
<name>A0A9Q1INM5_SYNKA</name>